<name>A0AAD9HYW0_9PEZI</name>
<keyword evidence="2" id="KW-1185">Reference proteome</keyword>
<evidence type="ECO:0000313" key="1">
    <source>
        <dbReference type="EMBL" id="KAK2067282.1"/>
    </source>
</evidence>
<dbReference type="InterPro" id="IPR015421">
    <property type="entry name" value="PyrdxlP-dep_Trfase_major"/>
</dbReference>
<organism evidence="1 2">
    <name type="scientific">Phyllachora maydis</name>
    <dbReference type="NCBI Taxonomy" id="1825666"/>
    <lineage>
        <taxon>Eukaryota</taxon>
        <taxon>Fungi</taxon>
        <taxon>Dikarya</taxon>
        <taxon>Ascomycota</taxon>
        <taxon>Pezizomycotina</taxon>
        <taxon>Sordariomycetes</taxon>
        <taxon>Sordariomycetidae</taxon>
        <taxon>Phyllachorales</taxon>
        <taxon>Phyllachoraceae</taxon>
        <taxon>Phyllachora</taxon>
    </lineage>
</organism>
<reference evidence="1" key="1">
    <citation type="journal article" date="2023" name="Mol. Plant Microbe Interact.">
        <title>Elucidating the Obligate Nature and Biological Capacity of an Invasive Fungal Corn Pathogen.</title>
        <authorList>
            <person name="MacCready J.S."/>
            <person name="Roggenkamp E.M."/>
            <person name="Gdanetz K."/>
            <person name="Chilvers M.I."/>
        </authorList>
    </citation>
    <scope>NUCLEOTIDE SEQUENCE</scope>
    <source>
        <strain evidence="1">PM02</strain>
    </source>
</reference>
<accession>A0AAD9HYW0</accession>
<sequence>MSSFRAPTVQGSGWGMLSHRCNREWADRSPEPGARRLGPGLGRIPKWQIQTDSEIRPDILVSTCHKWLYVPRGCAVFYVPLVNQHMINTSLPTSHHYLAPAVRPGVPTAGASRFALAV</sequence>
<dbReference type="EMBL" id="JAQQPM010000001">
    <property type="protein sequence ID" value="KAK2067282.1"/>
    <property type="molecule type" value="Genomic_DNA"/>
</dbReference>
<evidence type="ECO:0000313" key="2">
    <source>
        <dbReference type="Proteomes" id="UP001217918"/>
    </source>
</evidence>
<dbReference type="Proteomes" id="UP001217918">
    <property type="component" value="Unassembled WGS sequence"/>
</dbReference>
<dbReference type="Gene3D" id="3.40.640.10">
    <property type="entry name" value="Type I PLP-dependent aspartate aminotransferase-like (Major domain)"/>
    <property type="match status" value="1"/>
</dbReference>
<dbReference type="InterPro" id="IPR015424">
    <property type="entry name" value="PyrdxlP-dep_Trfase"/>
</dbReference>
<proteinExistence type="predicted"/>
<protein>
    <submittedName>
        <fullName evidence="1">Uncharacterized protein</fullName>
    </submittedName>
</protein>
<dbReference type="SUPFAM" id="SSF53383">
    <property type="entry name" value="PLP-dependent transferases"/>
    <property type="match status" value="1"/>
</dbReference>
<dbReference type="AlphaFoldDB" id="A0AAD9HYW0"/>
<comment type="caution">
    <text evidence="1">The sequence shown here is derived from an EMBL/GenBank/DDBJ whole genome shotgun (WGS) entry which is preliminary data.</text>
</comment>
<gene>
    <name evidence="1" type="ORF">P8C59_001038</name>
</gene>